<organism evidence="1 2">
    <name type="scientific">Streblomastix strix</name>
    <dbReference type="NCBI Taxonomy" id="222440"/>
    <lineage>
        <taxon>Eukaryota</taxon>
        <taxon>Metamonada</taxon>
        <taxon>Preaxostyla</taxon>
        <taxon>Oxymonadida</taxon>
        <taxon>Streblomastigidae</taxon>
        <taxon>Streblomastix</taxon>
    </lineage>
</organism>
<evidence type="ECO:0000313" key="1">
    <source>
        <dbReference type="EMBL" id="KAA6380853.1"/>
    </source>
</evidence>
<sequence>MKNVYDEASKHGLIYVERINKGDSQGISPVHIEVSGIFVIECHFAVGSGISITKLLMEFTDSVFIEPSCYSNMIYLNRALGTIDDCIFSGRNRDYSINSVILNETKVFGVRVDKGTALLNKISFIEAKISEGDYYDRSLLLIQCTDNSNVDIKEAIVNGKNENEGLHFNNNVDQKKKKKNDSSDECKFGIVQDEEFEIFISDLWEMREMPNTSLNTANIENECLRYRRTIEVCD</sequence>
<proteinExistence type="predicted"/>
<dbReference type="EMBL" id="SNRW01007681">
    <property type="protein sequence ID" value="KAA6380853.1"/>
    <property type="molecule type" value="Genomic_DNA"/>
</dbReference>
<dbReference type="AlphaFoldDB" id="A0A5J4VEI9"/>
<gene>
    <name evidence="1" type="ORF">EZS28_023622</name>
</gene>
<comment type="caution">
    <text evidence="1">The sequence shown here is derived from an EMBL/GenBank/DDBJ whole genome shotgun (WGS) entry which is preliminary data.</text>
</comment>
<protein>
    <submittedName>
        <fullName evidence="1">Uncharacterized protein</fullName>
    </submittedName>
</protein>
<evidence type="ECO:0000313" key="2">
    <source>
        <dbReference type="Proteomes" id="UP000324800"/>
    </source>
</evidence>
<dbReference type="Proteomes" id="UP000324800">
    <property type="component" value="Unassembled WGS sequence"/>
</dbReference>
<name>A0A5J4VEI9_9EUKA</name>
<accession>A0A5J4VEI9</accession>
<reference evidence="1 2" key="1">
    <citation type="submission" date="2019-03" db="EMBL/GenBank/DDBJ databases">
        <title>Single cell metagenomics reveals metabolic interactions within the superorganism composed of flagellate Streblomastix strix and complex community of Bacteroidetes bacteria on its surface.</title>
        <authorList>
            <person name="Treitli S.C."/>
            <person name="Kolisko M."/>
            <person name="Husnik F."/>
            <person name="Keeling P."/>
            <person name="Hampl V."/>
        </authorList>
    </citation>
    <scope>NUCLEOTIDE SEQUENCE [LARGE SCALE GENOMIC DNA]</scope>
    <source>
        <strain evidence="1">ST1C</strain>
    </source>
</reference>